<accession>A0A1I2RN28</accession>
<feature type="domain" description="PTS EIIB type-2" evidence="2">
    <location>
        <begin position="1"/>
        <end position="91"/>
    </location>
</feature>
<dbReference type="InterPro" id="IPR003501">
    <property type="entry name" value="PTS_EIIB_2/3"/>
</dbReference>
<gene>
    <name evidence="3" type="ORF">SAMN04488025_13220</name>
</gene>
<dbReference type="CDD" id="cd05563">
    <property type="entry name" value="PTS_IIB_ascorbate"/>
    <property type="match status" value="1"/>
</dbReference>
<keyword evidence="1" id="KW-0808">Transferase</keyword>
<dbReference type="Pfam" id="PF02302">
    <property type="entry name" value="PTS_IIB"/>
    <property type="match status" value="1"/>
</dbReference>
<name>A0A1I2RN28_9BACL</name>
<dbReference type="OrthoDB" id="6603449at2"/>
<evidence type="ECO:0000256" key="1">
    <source>
        <dbReference type="ARBA" id="ARBA00022679"/>
    </source>
</evidence>
<dbReference type="GO" id="GO:0008982">
    <property type="term" value="F:protein-N(PI)-phosphohistidine-sugar phosphotransferase activity"/>
    <property type="evidence" value="ECO:0007669"/>
    <property type="project" value="InterPro"/>
</dbReference>
<dbReference type="PROSITE" id="PS51099">
    <property type="entry name" value="PTS_EIIB_TYPE_2"/>
    <property type="match status" value="1"/>
</dbReference>
<evidence type="ECO:0000313" key="3">
    <source>
        <dbReference type="EMBL" id="SFG41870.1"/>
    </source>
</evidence>
<dbReference type="Gene3D" id="3.40.50.2300">
    <property type="match status" value="1"/>
</dbReference>
<protein>
    <submittedName>
        <fullName evidence="3">PTS system, ascorbate-specific IIB component</fullName>
    </submittedName>
</protein>
<dbReference type="AlphaFoldDB" id="A0A1I2RN28"/>
<dbReference type="InterPro" id="IPR036095">
    <property type="entry name" value="PTS_EIIB-like_sf"/>
</dbReference>
<dbReference type="GO" id="GO:0009401">
    <property type="term" value="P:phosphoenolpyruvate-dependent sugar phosphotransferase system"/>
    <property type="evidence" value="ECO:0007669"/>
    <property type="project" value="InterPro"/>
</dbReference>
<dbReference type="EMBL" id="FOOK01000032">
    <property type="protein sequence ID" value="SFG41870.1"/>
    <property type="molecule type" value="Genomic_DNA"/>
</dbReference>
<dbReference type="SUPFAM" id="SSF52794">
    <property type="entry name" value="PTS system IIB component-like"/>
    <property type="match status" value="1"/>
</dbReference>
<dbReference type="STRING" id="201973.SAMN04488025_13220"/>
<reference evidence="4" key="1">
    <citation type="submission" date="2016-10" db="EMBL/GenBank/DDBJ databases">
        <authorList>
            <person name="Varghese N."/>
            <person name="Submissions S."/>
        </authorList>
    </citation>
    <scope>NUCLEOTIDE SEQUENCE [LARGE SCALE GENOMIC DNA]</scope>
    <source>
        <strain evidence="4">DSM 44945</strain>
    </source>
</reference>
<evidence type="ECO:0000313" key="4">
    <source>
        <dbReference type="Proteomes" id="UP000198661"/>
    </source>
</evidence>
<keyword evidence="4" id="KW-1185">Reference proteome</keyword>
<proteinExistence type="predicted"/>
<sequence>MKILAVCGSGLGSSFMLEMNIRQSLQELGVNGVEVDHSDLSSATSDLADLFVMGKDIAEGGGHLGETIVLDSIIDQDELKAKLKEKLEQLGLL</sequence>
<dbReference type="RefSeq" id="WP_092040564.1">
    <property type="nucleotide sequence ID" value="NZ_FOOK01000032.1"/>
</dbReference>
<dbReference type="Proteomes" id="UP000198661">
    <property type="component" value="Unassembled WGS sequence"/>
</dbReference>
<dbReference type="InterPro" id="IPR013011">
    <property type="entry name" value="PTS_EIIB_2"/>
</dbReference>
<organism evidence="3 4">
    <name type="scientific">Planifilum fulgidum</name>
    <dbReference type="NCBI Taxonomy" id="201973"/>
    <lineage>
        <taxon>Bacteria</taxon>
        <taxon>Bacillati</taxon>
        <taxon>Bacillota</taxon>
        <taxon>Bacilli</taxon>
        <taxon>Bacillales</taxon>
        <taxon>Thermoactinomycetaceae</taxon>
        <taxon>Planifilum</taxon>
    </lineage>
</organism>
<evidence type="ECO:0000259" key="2">
    <source>
        <dbReference type="PROSITE" id="PS51099"/>
    </source>
</evidence>